<reference evidence="4 5" key="1">
    <citation type="journal article" date="2013" name="J. Microbiol. Biotechnol.">
        <title>Novosphingobium ginsenosidimutans sp. nov., with the ability to convert ginsenoside.</title>
        <authorList>
            <person name="Kim J.K."/>
            <person name="He D."/>
            <person name="Liu Q.M."/>
            <person name="Park H.Y."/>
            <person name="Jung M.S."/>
            <person name="Yoon M.H."/>
            <person name="Kim S.C."/>
            <person name="Im W.T."/>
        </authorList>
    </citation>
    <scope>NUCLEOTIDE SEQUENCE [LARGE SCALE GENOMIC DNA]</scope>
    <source>
        <strain evidence="4 5">FW-6</strain>
    </source>
</reference>
<dbReference type="InterPro" id="IPR013424">
    <property type="entry name" value="Ice-binding_C"/>
</dbReference>
<accession>A0A5B8S6K8</accession>
<name>A0A5B8S6K8_9SPHN</name>
<evidence type="ECO:0000259" key="3">
    <source>
        <dbReference type="Pfam" id="PF07589"/>
    </source>
</evidence>
<feature type="domain" description="Ice-binding protein C-terminal" evidence="3">
    <location>
        <begin position="170"/>
        <end position="193"/>
    </location>
</feature>
<dbReference type="NCBIfam" id="NF035944">
    <property type="entry name" value="PEPxxWA-CTERM"/>
    <property type="match status" value="1"/>
</dbReference>
<dbReference type="Proteomes" id="UP000321172">
    <property type="component" value="Chromosome"/>
</dbReference>
<evidence type="ECO:0000256" key="2">
    <source>
        <dbReference type="SAM" id="SignalP"/>
    </source>
</evidence>
<gene>
    <name evidence="4" type="ORF">FRF71_14330</name>
</gene>
<keyword evidence="1" id="KW-1133">Transmembrane helix</keyword>
<dbReference type="EMBL" id="CP042345">
    <property type="protein sequence ID" value="QEA17216.1"/>
    <property type="molecule type" value="Genomic_DNA"/>
</dbReference>
<organism evidence="4 5">
    <name type="scientific">Novosphingobium ginsenosidimutans</name>
    <dbReference type="NCBI Taxonomy" id="1176536"/>
    <lineage>
        <taxon>Bacteria</taxon>
        <taxon>Pseudomonadati</taxon>
        <taxon>Pseudomonadota</taxon>
        <taxon>Alphaproteobacteria</taxon>
        <taxon>Sphingomonadales</taxon>
        <taxon>Sphingomonadaceae</taxon>
        <taxon>Novosphingobium</taxon>
    </lineage>
</organism>
<feature type="chain" id="PRO_5022850297" evidence="2">
    <location>
        <begin position="37"/>
        <end position="202"/>
    </location>
</feature>
<keyword evidence="2" id="KW-0732">Signal</keyword>
<dbReference type="KEGG" id="ngf:FRF71_14330"/>
<dbReference type="OrthoDB" id="9152028at2"/>
<keyword evidence="5" id="KW-1185">Reference proteome</keyword>
<evidence type="ECO:0000256" key="1">
    <source>
        <dbReference type="SAM" id="Phobius"/>
    </source>
</evidence>
<keyword evidence="1" id="KW-0472">Membrane</keyword>
<sequence length="202" mass="20966">MGDEGQGRTGVFEMKRTFTLALAAAATFAAASPAQAALTPTGLACNASQVSPTASACVGWYQGQLLGGSPGMRADAKAALALLGFNWSPNILSNTVQILGSLNGNTIDFTAGSGILSGKTIIGIHRGGANNGEQSTAFFRWDNLSPTDKITLNLGGLSSSTLFLTTFSVVPEPATWLLMIAGVGLVGWQLRRRRQTVKVSYA</sequence>
<keyword evidence="1" id="KW-0812">Transmembrane</keyword>
<dbReference type="AlphaFoldDB" id="A0A5B8S6K8"/>
<dbReference type="Pfam" id="PF07589">
    <property type="entry name" value="PEP-CTERM"/>
    <property type="match status" value="1"/>
</dbReference>
<feature type="signal peptide" evidence="2">
    <location>
        <begin position="1"/>
        <end position="36"/>
    </location>
</feature>
<evidence type="ECO:0000313" key="4">
    <source>
        <dbReference type="EMBL" id="QEA17216.1"/>
    </source>
</evidence>
<protein>
    <submittedName>
        <fullName evidence="4">PEP-CTERM sorting domain-containing protein</fullName>
    </submittedName>
</protein>
<evidence type="ECO:0000313" key="5">
    <source>
        <dbReference type="Proteomes" id="UP000321172"/>
    </source>
</evidence>
<feature type="transmembrane region" description="Helical" evidence="1">
    <location>
        <begin position="173"/>
        <end position="190"/>
    </location>
</feature>
<dbReference type="NCBIfam" id="TIGR02595">
    <property type="entry name" value="PEP_CTERM"/>
    <property type="match status" value="1"/>
</dbReference>
<proteinExistence type="predicted"/>